<evidence type="ECO:0000313" key="3">
    <source>
        <dbReference type="Proteomes" id="UP000288805"/>
    </source>
</evidence>
<sequence>MKSINRGPWAPILGTKPQVFPQTTGNLIAPSPETTHQLAEFSKSARLTSSRNEKTPRVIGHYGILPKKCHVAPSPLDKLTTPFVTRGIAHYTRTGDVSPSPGIIQPAPSTGWERRAIQLPRTDMSGSFDTLDKTFPNLLILPDASPQGNFAINTTFSRRQQRSLMATPHKAILALLSFILPLLTNLINLKFQNESNSVFRAHPMTTLVAMAGLLVFALSFGIEPTFHSFHLSPTCAAVFSTTMVFSGFLSLASFASHLFPDTWRPEIYVIYLLLSLGNCLYGLVRKWCEWVQQRMMDKLQTLFTRMQQWPARRSPPILPLTNMDTRYLDGTLLHLPGTTIVSGTNTDIANLDDHKLWMRQDRLILHAIQTSVTTLVLPIVSRFNTAIEAWNKLEMTYADKSHTRMLDLLDALMKGHPWFDARIEGTSTNGPRSHGSPSAFTSTTTLDSWHCHLVHPSSQVLKKPASFACLPMSNGEAHNLGYHLSEYDIQISNRLPTT</sequence>
<evidence type="ECO:0000313" key="2">
    <source>
        <dbReference type="EMBL" id="RVW63275.1"/>
    </source>
</evidence>
<name>A0A438FTJ6_VITVI</name>
<gene>
    <name evidence="2" type="ORF">CK203_058743</name>
</gene>
<comment type="caution">
    <text evidence="2">The sequence shown here is derived from an EMBL/GenBank/DDBJ whole genome shotgun (WGS) entry which is preliminary data.</text>
</comment>
<dbReference type="Proteomes" id="UP000288805">
    <property type="component" value="Unassembled WGS sequence"/>
</dbReference>
<accession>A0A438FTJ6</accession>
<dbReference type="PANTHER" id="PTHR34115:SF5">
    <property type="entry name" value="PROTEIN, PUTATIVE-RELATED"/>
    <property type="match status" value="1"/>
</dbReference>
<organism evidence="2 3">
    <name type="scientific">Vitis vinifera</name>
    <name type="common">Grape</name>
    <dbReference type="NCBI Taxonomy" id="29760"/>
    <lineage>
        <taxon>Eukaryota</taxon>
        <taxon>Viridiplantae</taxon>
        <taxon>Streptophyta</taxon>
        <taxon>Embryophyta</taxon>
        <taxon>Tracheophyta</taxon>
        <taxon>Spermatophyta</taxon>
        <taxon>Magnoliopsida</taxon>
        <taxon>eudicotyledons</taxon>
        <taxon>Gunneridae</taxon>
        <taxon>Pentapetalae</taxon>
        <taxon>rosids</taxon>
        <taxon>Vitales</taxon>
        <taxon>Vitaceae</taxon>
        <taxon>Viteae</taxon>
        <taxon>Vitis</taxon>
    </lineage>
</organism>
<reference evidence="2 3" key="1">
    <citation type="journal article" date="2018" name="PLoS Genet.">
        <title>Population sequencing reveals clonal diversity and ancestral inbreeding in the grapevine cultivar Chardonnay.</title>
        <authorList>
            <person name="Roach M.J."/>
            <person name="Johnson D.L."/>
            <person name="Bohlmann J."/>
            <person name="van Vuuren H.J."/>
            <person name="Jones S.J."/>
            <person name="Pretorius I.S."/>
            <person name="Schmidt S.A."/>
            <person name="Borneman A.R."/>
        </authorList>
    </citation>
    <scope>NUCLEOTIDE SEQUENCE [LARGE SCALE GENOMIC DNA]</scope>
    <source>
        <strain evidence="3">cv. Chardonnay</strain>
        <tissue evidence="2">Leaf</tissue>
    </source>
</reference>
<dbReference type="PANTHER" id="PTHR34115">
    <property type="entry name" value="PROTEIN, PUTATIVE-RELATED"/>
    <property type="match status" value="1"/>
</dbReference>
<keyword evidence="1" id="KW-0812">Transmembrane</keyword>
<keyword evidence="1" id="KW-1133">Transmembrane helix</keyword>
<dbReference type="EMBL" id="QGNW01000744">
    <property type="protein sequence ID" value="RVW63275.1"/>
    <property type="molecule type" value="Genomic_DNA"/>
</dbReference>
<feature type="transmembrane region" description="Helical" evidence="1">
    <location>
        <begin position="201"/>
        <end position="222"/>
    </location>
</feature>
<protein>
    <submittedName>
        <fullName evidence="2">Uncharacterized protein</fullName>
    </submittedName>
</protein>
<keyword evidence="1" id="KW-0472">Membrane</keyword>
<dbReference type="AlphaFoldDB" id="A0A438FTJ6"/>
<proteinExistence type="predicted"/>
<feature type="transmembrane region" description="Helical" evidence="1">
    <location>
        <begin position="171"/>
        <end position="189"/>
    </location>
</feature>
<feature type="transmembrane region" description="Helical" evidence="1">
    <location>
        <begin position="234"/>
        <end position="255"/>
    </location>
</feature>
<dbReference type="InterPro" id="IPR053258">
    <property type="entry name" value="Ca-permeable_cation_channel"/>
</dbReference>
<feature type="transmembrane region" description="Helical" evidence="1">
    <location>
        <begin position="267"/>
        <end position="284"/>
    </location>
</feature>
<evidence type="ECO:0000256" key="1">
    <source>
        <dbReference type="SAM" id="Phobius"/>
    </source>
</evidence>